<feature type="binding site" evidence="10">
    <location>
        <position position="39"/>
    </location>
    <ligand>
        <name>ATP</name>
        <dbReference type="ChEBI" id="CHEBI:30616"/>
    </ligand>
</feature>
<keyword evidence="12" id="KW-1133">Transmembrane helix</keyword>
<reference evidence="15 16" key="1">
    <citation type="submission" date="2019-08" db="EMBL/GenBank/DDBJ databases">
        <authorList>
            <person name="Lei W."/>
        </authorList>
    </citation>
    <scope>NUCLEOTIDE SEQUENCE [LARGE SCALE GENOMIC DNA]</scope>
    <source>
        <strain evidence="15 16">CCUG 58627</strain>
    </source>
</reference>
<dbReference type="InterPro" id="IPR008271">
    <property type="entry name" value="Ser/Thr_kinase_AS"/>
</dbReference>
<dbReference type="Pfam" id="PF03793">
    <property type="entry name" value="PASTA"/>
    <property type="match status" value="3"/>
</dbReference>
<feature type="domain" description="PASTA" evidence="14">
    <location>
        <begin position="392"/>
        <end position="458"/>
    </location>
</feature>
<proteinExistence type="predicted"/>
<dbReference type="Proteomes" id="UP000320791">
    <property type="component" value="Unassembled WGS sequence"/>
</dbReference>
<keyword evidence="6 15" id="KW-0418">Kinase</keyword>
<dbReference type="AlphaFoldDB" id="A0A5C5UEU0"/>
<feature type="domain" description="PASTA" evidence="14">
    <location>
        <begin position="594"/>
        <end position="669"/>
    </location>
</feature>
<dbReference type="GO" id="GO:0045717">
    <property type="term" value="P:negative regulation of fatty acid biosynthetic process"/>
    <property type="evidence" value="ECO:0007669"/>
    <property type="project" value="UniProtKB-ARBA"/>
</dbReference>
<dbReference type="InterPro" id="IPR017441">
    <property type="entry name" value="Protein_kinase_ATP_BS"/>
</dbReference>
<dbReference type="Gene3D" id="3.30.10.20">
    <property type="match status" value="4"/>
</dbReference>
<evidence type="ECO:0000256" key="7">
    <source>
        <dbReference type="ARBA" id="ARBA00022840"/>
    </source>
</evidence>
<feature type="domain" description="Protein kinase" evidence="13">
    <location>
        <begin position="10"/>
        <end position="277"/>
    </location>
</feature>
<dbReference type="PROSITE" id="PS50011">
    <property type="entry name" value="PROTEIN_KINASE_DOM"/>
    <property type="match status" value="1"/>
</dbReference>
<evidence type="ECO:0000256" key="11">
    <source>
        <dbReference type="SAM" id="MobiDB-lite"/>
    </source>
</evidence>
<dbReference type="PANTHER" id="PTHR43289:SF6">
    <property type="entry name" value="SERINE_THREONINE-PROTEIN KINASE NEKL-3"/>
    <property type="match status" value="1"/>
</dbReference>
<dbReference type="Gene3D" id="3.30.200.20">
    <property type="entry name" value="Phosphorylase Kinase, domain 1"/>
    <property type="match status" value="1"/>
</dbReference>
<dbReference type="SMART" id="SM00740">
    <property type="entry name" value="PASTA"/>
    <property type="match status" value="4"/>
</dbReference>
<gene>
    <name evidence="15" type="primary">pknB</name>
    <name evidence="15" type="ORF">FRX94_09550</name>
</gene>
<dbReference type="Gene3D" id="1.10.510.10">
    <property type="entry name" value="Transferase(Phosphotransferase) domain 1"/>
    <property type="match status" value="1"/>
</dbReference>
<name>A0A5C5UEU0_9CORY</name>
<dbReference type="EC" id="2.7.11.1" evidence="1"/>
<dbReference type="InterPro" id="IPR000719">
    <property type="entry name" value="Prot_kinase_dom"/>
</dbReference>
<evidence type="ECO:0000256" key="3">
    <source>
        <dbReference type="ARBA" id="ARBA00022679"/>
    </source>
</evidence>
<evidence type="ECO:0000259" key="14">
    <source>
        <dbReference type="PROSITE" id="PS51178"/>
    </source>
</evidence>
<dbReference type="Pfam" id="PF00069">
    <property type="entry name" value="Pkinase"/>
    <property type="match status" value="1"/>
</dbReference>
<dbReference type="SUPFAM" id="SSF56112">
    <property type="entry name" value="Protein kinase-like (PK-like)"/>
    <property type="match status" value="1"/>
</dbReference>
<evidence type="ECO:0000256" key="1">
    <source>
        <dbReference type="ARBA" id="ARBA00012513"/>
    </source>
</evidence>
<protein>
    <recommendedName>
        <fullName evidence="1">non-specific serine/threonine protein kinase</fullName>
        <ecNumber evidence="1">2.7.11.1</ecNumber>
    </recommendedName>
</protein>
<dbReference type="GO" id="GO:0004674">
    <property type="term" value="F:protein serine/threonine kinase activity"/>
    <property type="evidence" value="ECO:0007669"/>
    <property type="project" value="UniProtKB-KW"/>
</dbReference>
<keyword evidence="2" id="KW-0723">Serine/threonine-protein kinase</keyword>
<sequence length="676" mass="71081">MSAQLLSNRYELGSIIGSGGMSDVYAATDTLLGRPVAVKMMRLELARDTTFKERFRREAQNSGRLNHPAIVSIYDTGETEIQGTAVPYIVMELVHGRTLRDIVIEDGPLAPADAAKVLVPVCEALAVSHEAGIVHRDIKPANIMITNTGAVKVMDFGIARAFTDASSAMTQTATVIGTAQYLSPEQARGKNTDPRSDIYSLGCVFYEIVAGRPPFEGETAFAVAYQHVQDTAPPPSEFIPGLSPTMATNVNAVALTAMAKNPADRYQTAMELAEDFSRVSRNAVARAAQAHLTSALPMNPVMAGAPTTIGTPPDLSITPQPGEIPPVMLPEEQALMASAPTQHLAPTAAESEEPAKRSKAWIMWLASIVTVIVLGVAGVFAYDYVTGSGISASNKVSIPRVSGISEAAAVKRLEEAGFKVSVETKTDPEVPRGSVISTDPDAGTQVTQGSEVVLFVSSGKEVTEVPDVTGKKADEAKKILEKADLKLDDTIKEAPSDSVPEGEIVEMSPSAGSQVTKGTTITVTVSTGIAMVRIPVISGSRWATAESNLTSMEFIPHVEYIDSSEPEGTVISVTGPAGEQEGTQTSKGAELTVQVSNGRALTTPNLVGMNVGQAIGALRAAGWEGPDSNLTQERVDTNSLIDQGKIAHQSPAPGTPLPKNGKVTVGVFIFNLLGGN</sequence>
<dbReference type="PROSITE" id="PS51178">
    <property type="entry name" value="PASTA"/>
    <property type="match status" value="3"/>
</dbReference>
<comment type="caution">
    <text evidence="15">The sequence shown here is derived from an EMBL/GenBank/DDBJ whole genome shotgun (WGS) entry which is preliminary data.</text>
</comment>
<keyword evidence="7 10" id="KW-0067">ATP-binding</keyword>
<dbReference type="FunFam" id="3.30.200.20:FF:000035">
    <property type="entry name" value="Serine/threonine protein kinase Stk1"/>
    <property type="match status" value="1"/>
</dbReference>
<feature type="transmembrane region" description="Helical" evidence="12">
    <location>
        <begin position="361"/>
        <end position="385"/>
    </location>
</feature>
<evidence type="ECO:0000259" key="13">
    <source>
        <dbReference type="PROSITE" id="PS50011"/>
    </source>
</evidence>
<dbReference type="EMBL" id="VOHM01000022">
    <property type="protein sequence ID" value="TWT23905.1"/>
    <property type="molecule type" value="Genomic_DNA"/>
</dbReference>
<dbReference type="NCBIfam" id="NF033483">
    <property type="entry name" value="PknB_PASTA_kin"/>
    <property type="match status" value="1"/>
</dbReference>
<feature type="region of interest" description="Disordered" evidence="11">
    <location>
        <begin position="493"/>
        <end position="514"/>
    </location>
</feature>
<dbReference type="CDD" id="cd06577">
    <property type="entry name" value="PASTA_pknB"/>
    <property type="match status" value="3"/>
</dbReference>
<organism evidence="15 16">
    <name type="scientific">Corynebacterium canis</name>
    <dbReference type="NCBI Taxonomy" id="679663"/>
    <lineage>
        <taxon>Bacteria</taxon>
        <taxon>Bacillati</taxon>
        <taxon>Actinomycetota</taxon>
        <taxon>Actinomycetes</taxon>
        <taxon>Mycobacteriales</taxon>
        <taxon>Corynebacteriaceae</taxon>
        <taxon>Corynebacterium</taxon>
    </lineage>
</organism>
<evidence type="ECO:0000256" key="6">
    <source>
        <dbReference type="ARBA" id="ARBA00022777"/>
    </source>
</evidence>
<evidence type="ECO:0000256" key="2">
    <source>
        <dbReference type="ARBA" id="ARBA00022527"/>
    </source>
</evidence>
<accession>A0A5C5UEU0</accession>
<dbReference type="PROSITE" id="PS00107">
    <property type="entry name" value="PROTEIN_KINASE_ATP"/>
    <property type="match status" value="1"/>
</dbReference>
<evidence type="ECO:0000313" key="16">
    <source>
        <dbReference type="Proteomes" id="UP000320791"/>
    </source>
</evidence>
<evidence type="ECO:0000256" key="10">
    <source>
        <dbReference type="PROSITE-ProRule" id="PRU10141"/>
    </source>
</evidence>
<evidence type="ECO:0000256" key="4">
    <source>
        <dbReference type="ARBA" id="ARBA00022737"/>
    </source>
</evidence>
<evidence type="ECO:0000256" key="9">
    <source>
        <dbReference type="ARBA" id="ARBA00048679"/>
    </source>
</evidence>
<keyword evidence="4" id="KW-0677">Repeat</keyword>
<dbReference type="PANTHER" id="PTHR43289">
    <property type="entry name" value="MITOGEN-ACTIVATED PROTEIN KINASE KINASE KINASE 20-RELATED"/>
    <property type="match status" value="1"/>
</dbReference>
<dbReference type="RefSeq" id="WP_146324976.1">
    <property type="nucleotide sequence ID" value="NZ_BAABLR010000069.1"/>
</dbReference>
<dbReference type="PROSITE" id="PS00108">
    <property type="entry name" value="PROTEIN_KINASE_ST"/>
    <property type="match status" value="1"/>
</dbReference>
<dbReference type="CDD" id="cd14014">
    <property type="entry name" value="STKc_PknB_like"/>
    <property type="match status" value="1"/>
</dbReference>
<dbReference type="SMART" id="SM00220">
    <property type="entry name" value="S_TKc"/>
    <property type="match status" value="1"/>
</dbReference>
<feature type="domain" description="PASTA" evidence="14">
    <location>
        <begin position="459"/>
        <end position="527"/>
    </location>
</feature>
<keyword evidence="12" id="KW-0812">Transmembrane</keyword>
<keyword evidence="12" id="KW-0472">Membrane</keyword>
<evidence type="ECO:0000313" key="15">
    <source>
        <dbReference type="EMBL" id="TWT23905.1"/>
    </source>
</evidence>
<dbReference type="OrthoDB" id="9762169at2"/>
<keyword evidence="5 10" id="KW-0547">Nucleotide-binding</keyword>
<keyword evidence="3" id="KW-0808">Transferase</keyword>
<evidence type="ECO:0000256" key="5">
    <source>
        <dbReference type="ARBA" id="ARBA00022741"/>
    </source>
</evidence>
<comment type="catalytic activity">
    <reaction evidence="8">
        <text>L-threonyl-[protein] + ATP = O-phospho-L-threonyl-[protein] + ADP + H(+)</text>
        <dbReference type="Rhea" id="RHEA:46608"/>
        <dbReference type="Rhea" id="RHEA-COMP:11060"/>
        <dbReference type="Rhea" id="RHEA-COMP:11605"/>
        <dbReference type="ChEBI" id="CHEBI:15378"/>
        <dbReference type="ChEBI" id="CHEBI:30013"/>
        <dbReference type="ChEBI" id="CHEBI:30616"/>
        <dbReference type="ChEBI" id="CHEBI:61977"/>
        <dbReference type="ChEBI" id="CHEBI:456216"/>
        <dbReference type="EC" id="2.7.11.1"/>
    </reaction>
</comment>
<keyword evidence="16" id="KW-1185">Reference proteome</keyword>
<evidence type="ECO:0000256" key="12">
    <source>
        <dbReference type="SAM" id="Phobius"/>
    </source>
</evidence>
<evidence type="ECO:0000256" key="8">
    <source>
        <dbReference type="ARBA" id="ARBA00047899"/>
    </source>
</evidence>
<dbReference type="InterPro" id="IPR011009">
    <property type="entry name" value="Kinase-like_dom_sf"/>
</dbReference>
<comment type="catalytic activity">
    <reaction evidence="9">
        <text>L-seryl-[protein] + ATP = O-phospho-L-seryl-[protein] + ADP + H(+)</text>
        <dbReference type="Rhea" id="RHEA:17989"/>
        <dbReference type="Rhea" id="RHEA-COMP:9863"/>
        <dbReference type="Rhea" id="RHEA-COMP:11604"/>
        <dbReference type="ChEBI" id="CHEBI:15378"/>
        <dbReference type="ChEBI" id="CHEBI:29999"/>
        <dbReference type="ChEBI" id="CHEBI:30616"/>
        <dbReference type="ChEBI" id="CHEBI:83421"/>
        <dbReference type="ChEBI" id="CHEBI:456216"/>
        <dbReference type="EC" id="2.7.11.1"/>
    </reaction>
</comment>
<dbReference type="SUPFAM" id="SSF54184">
    <property type="entry name" value="Penicillin-binding protein 2x (pbp-2x), c-terminal domain"/>
    <property type="match status" value="1"/>
</dbReference>
<dbReference type="InterPro" id="IPR005543">
    <property type="entry name" value="PASTA_dom"/>
</dbReference>
<dbReference type="FunFam" id="1.10.510.10:FF:000021">
    <property type="entry name" value="Serine/threonine protein kinase"/>
    <property type="match status" value="1"/>
</dbReference>
<dbReference type="GO" id="GO:0005524">
    <property type="term" value="F:ATP binding"/>
    <property type="evidence" value="ECO:0007669"/>
    <property type="project" value="UniProtKB-UniRule"/>
</dbReference>